<dbReference type="GeneID" id="96903127"/>
<dbReference type="STRING" id="1064592.G0VDI4"/>
<gene>
    <name evidence="15" type="primary">NCAS0C05560</name>
    <name evidence="15" type="ordered locus">NCAS_0C05560</name>
</gene>
<dbReference type="EMBL" id="HE576754">
    <property type="protein sequence ID" value="CCC69546.1"/>
    <property type="molecule type" value="Genomic_DNA"/>
</dbReference>
<name>G0VDI4_NAUCA</name>
<dbReference type="eggNOG" id="KOG2895">
    <property type="taxonomic scope" value="Eukaryota"/>
</dbReference>
<keyword evidence="4" id="KW-0444">Lipid biosynthesis</keyword>
<keyword evidence="9 14" id="KW-0472">Membrane</keyword>
<proteinExistence type="inferred from homology"/>
<keyword evidence="5" id="KW-0808">Transferase</keyword>
<evidence type="ECO:0000313" key="16">
    <source>
        <dbReference type="Proteomes" id="UP000001640"/>
    </source>
</evidence>
<dbReference type="KEGG" id="ncs:NCAS_0C05560"/>
<keyword evidence="6 14" id="KW-0812">Transmembrane</keyword>
<evidence type="ECO:0000256" key="13">
    <source>
        <dbReference type="SAM" id="Coils"/>
    </source>
</evidence>
<comment type="subcellular location">
    <subcellularLocation>
        <location evidence="1">Membrane</location>
        <topology evidence="1">Multi-pass membrane protein</topology>
    </subcellularLocation>
</comment>
<keyword evidence="11" id="KW-1208">Phospholipid metabolism</keyword>
<dbReference type="RefSeq" id="XP_003675910.1">
    <property type="nucleotide sequence ID" value="XM_003675862.1"/>
</dbReference>
<dbReference type="AlphaFoldDB" id="G0VDI4"/>
<evidence type="ECO:0000313" key="15">
    <source>
        <dbReference type="EMBL" id="CCC69546.1"/>
    </source>
</evidence>
<accession>G0VDI4</accession>
<dbReference type="Proteomes" id="UP000001640">
    <property type="component" value="Chromosome 3"/>
</dbReference>
<dbReference type="FunCoup" id="G0VDI4">
    <property type="interactions" value="237"/>
</dbReference>
<protein>
    <recommendedName>
        <fullName evidence="3">Glycerophosphocholine acyltransferase 1</fullName>
    </recommendedName>
</protein>
<feature type="transmembrane region" description="Helical" evidence="14">
    <location>
        <begin position="340"/>
        <end position="360"/>
    </location>
</feature>
<evidence type="ECO:0000256" key="2">
    <source>
        <dbReference type="ARBA" id="ARBA00006675"/>
    </source>
</evidence>
<evidence type="ECO:0000256" key="12">
    <source>
        <dbReference type="ARBA" id="ARBA00023315"/>
    </source>
</evidence>
<dbReference type="OMA" id="YIDYYGK"/>
<feature type="transmembrane region" description="Helical" evidence="14">
    <location>
        <begin position="104"/>
        <end position="123"/>
    </location>
</feature>
<dbReference type="Pfam" id="PF10998">
    <property type="entry name" value="DUF2838"/>
    <property type="match status" value="1"/>
</dbReference>
<feature type="transmembrane region" description="Helical" evidence="14">
    <location>
        <begin position="312"/>
        <end position="334"/>
    </location>
</feature>
<evidence type="ECO:0000256" key="14">
    <source>
        <dbReference type="SAM" id="Phobius"/>
    </source>
</evidence>
<feature type="transmembrane region" description="Helical" evidence="14">
    <location>
        <begin position="179"/>
        <end position="198"/>
    </location>
</feature>
<reference evidence="15 16" key="1">
    <citation type="journal article" date="2011" name="Proc. Natl. Acad. Sci. U.S.A.">
        <title>Evolutionary erosion of yeast sex chromosomes by mating-type switching accidents.</title>
        <authorList>
            <person name="Gordon J.L."/>
            <person name="Armisen D."/>
            <person name="Proux-Wera E."/>
            <person name="Oheigeartaigh S.S."/>
            <person name="Byrne K.P."/>
            <person name="Wolfe K.H."/>
        </authorList>
    </citation>
    <scope>NUCLEOTIDE SEQUENCE [LARGE SCALE GENOMIC DNA]</scope>
    <source>
        <strain evidence="16">ATCC 76901 / BCRC 22586 / CBS 4309 / NBRC 1992 / NRRL Y-12630</strain>
    </source>
</reference>
<sequence length="425" mass="50419">MLETDSEPDIRGDFSISLSTILELLDPIASKVTASYYQGQTYIPNATTIKKKLKAQTDSLKSLTEEERVQKLEEWKLKIKNRMKRLDKPLDSIFFKNSSRLEKAFYPFTLFNIFFIGFIMGKFPEWFHIYYTILLFMLMPVRFYTYYKINSHYYMADLCYFVNFLCLLFIWQFPDSVNLFQSCFAFTFGSLAFAVITWRNSLVLHSIDKTTSCFIHIMPPTTMYVIFHGLPERYKLERFPGASTARNSINLKSNILWTSLYYLIWQLSYHYFITMRKSSKIKSGQRMTSFEYLTTHQFKDFWAVKLRAPWPMIIYIVLQYCYQLFTMLLCGIWLRYKIAALFFLLFIFLSAAHNGATYYIDYYGKTFKHEVDKLRIEVDNLQQQLNDKNIQLDYLLVERDKESGADSVFNNISDISSNMTDFSEN</sequence>
<keyword evidence="12" id="KW-0012">Acyltransferase</keyword>
<reference key="2">
    <citation type="submission" date="2011-08" db="EMBL/GenBank/DDBJ databases">
        <title>Genome sequence of Naumovozyma castellii.</title>
        <authorList>
            <person name="Gordon J.L."/>
            <person name="Armisen D."/>
            <person name="Proux-Wera E."/>
            <person name="OhEigeartaigh S.S."/>
            <person name="Byrne K.P."/>
            <person name="Wolfe K.H."/>
        </authorList>
    </citation>
    <scope>NUCLEOTIDE SEQUENCE</scope>
    <source>
        <strain>Type strain:CBS 4309</strain>
    </source>
</reference>
<evidence type="ECO:0000256" key="10">
    <source>
        <dbReference type="ARBA" id="ARBA00023209"/>
    </source>
</evidence>
<dbReference type="PANTHER" id="PTHR31201">
    <property type="entry name" value="OS01G0585100 PROTEIN"/>
    <property type="match status" value="1"/>
</dbReference>
<evidence type="ECO:0000256" key="9">
    <source>
        <dbReference type="ARBA" id="ARBA00023136"/>
    </source>
</evidence>
<dbReference type="InterPro" id="IPR021261">
    <property type="entry name" value="GPCAT"/>
</dbReference>
<dbReference type="PANTHER" id="PTHR31201:SF1">
    <property type="entry name" value="GLYCEROPHOSPHOCHOLINE ACYLTRANSFERASE 1"/>
    <property type="match status" value="1"/>
</dbReference>
<keyword evidence="7 14" id="KW-1133">Transmembrane helix</keyword>
<evidence type="ECO:0000256" key="11">
    <source>
        <dbReference type="ARBA" id="ARBA00023264"/>
    </source>
</evidence>
<evidence type="ECO:0000256" key="6">
    <source>
        <dbReference type="ARBA" id="ARBA00022692"/>
    </source>
</evidence>
<dbReference type="OrthoDB" id="406287at2759"/>
<dbReference type="GO" id="GO:0090640">
    <property type="term" value="P:phosphatidylcholine biosynthesis from sn-glycero-3-phosphocholine"/>
    <property type="evidence" value="ECO:0007669"/>
    <property type="project" value="EnsemblFungi"/>
</dbReference>
<keyword evidence="16" id="KW-1185">Reference proteome</keyword>
<evidence type="ECO:0000256" key="3">
    <source>
        <dbReference type="ARBA" id="ARBA00019082"/>
    </source>
</evidence>
<evidence type="ECO:0000256" key="8">
    <source>
        <dbReference type="ARBA" id="ARBA00023098"/>
    </source>
</evidence>
<feature type="coiled-coil region" evidence="13">
    <location>
        <begin position="364"/>
        <end position="398"/>
    </location>
</feature>
<feature type="transmembrane region" description="Helical" evidence="14">
    <location>
        <begin position="154"/>
        <end position="173"/>
    </location>
</feature>
<keyword evidence="13" id="KW-0175">Coiled coil</keyword>
<keyword evidence="8" id="KW-0443">Lipid metabolism</keyword>
<dbReference type="GO" id="GO:0036151">
    <property type="term" value="P:phosphatidylcholine acyl-chain remodeling"/>
    <property type="evidence" value="ECO:0007669"/>
    <property type="project" value="EnsemblFungi"/>
</dbReference>
<evidence type="ECO:0000256" key="5">
    <source>
        <dbReference type="ARBA" id="ARBA00022679"/>
    </source>
</evidence>
<dbReference type="GO" id="GO:0106158">
    <property type="term" value="F:glycero-3-phosphocholine acyltransferase activity"/>
    <property type="evidence" value="ECO:0007669"/>
    <property type="project" value="EnsemblFungi"/>
</dbReference>
<dbReference type="HOGENOM" id="CLU_018994_1_2_1"/>
<evidence type="ECO:0000256" key="7">
    <source>
        <dbReference type="ARBA" id="ARBA00022989"/>
    </source>
</evidence>
<dbReference type="GO" id="GO:0016020">
    <property type="term" value="C:membrane"/>
    <property type="evidence" value="ECO:0007669"/>
    <property type="project" value="UniProtKB-SubCell"/>
</dbReference>
<keyword evidence="10" id="KW-0594">Phospholipid biosynthesis</keyword>
<dbReference type="InParanoid" id="G0VDI4"/>
<organism evidence="15 16">
    <name type="scientific">Naumovozyma castellii</name>
    <name type="common">Yeast</name>
    <name type="synonym">Saccharomyces castellii</name>
    <dbReference type="NCBI Taxonomy" id="27288"/>
    <lineage>
        <taxon>Eukaryota</taxon>
        <taxon>Fungi</taxon>
        <taxon>Dikarya</taxon>
        <taxon>Ascomycota</taxon>
        <taxon>Saccharomycotina</taxon>
        <taxon>Saccharomycetes</taxon>
        <taxon>Saccharomycetales</taxon>
        <taxon>Saccharomycetaceae</taxon>
        <taxon>Naumovozyma</taxon>
    </lineage>
</organism>
<feature type="transmembrane region" description="Helical" evidence="14">
    <location>
        <begin position="129"/>
        <end position="147"/>
    </location>
</feature>
<evidence type="ECO:0000256" key="1">
    <source>
        <dbReference type="ARBA" id="ARBA00004141"/>
    </source>
</evidence>
<evidence type="ECO:0000256" key="4">
    <source>
        <dbReference type="ARBA" id="ARBA00022516"/>
    </source>
</evidence>
<feature type="transmembrane region" description="Helical" evidence="14">
    <location>
        <begin position="255"/>
        <end position="273"/>
    </location>
</feature>
<comment type="similarity">
    <text evidence="2">Belongs to the GPC1 family.</text>
</comment>